<feature type="domain" description="CCHC-type" evidence="3">
    <location>
        <begin position="169"/>
        <end position="184"/>
    </location>
</feature>
<feature type="non-terminal residue" evidence="4">
    <location>
        <position position="1"/>
    </location>
</feature>
<gene>
    <name evidence="4" type="ORF">VP01_11917g1</name>
</gene>
<dbReference type="AlphaFoldDB" id="A0A0L6VQV9"/>
<evidence type="ECO:0000259" key="3">
    <source>
        <dbReference type="PROSITE" id="PS50158"/>
    </source>
</evidence>
<evidence type="ECO:0000313" key="4">
    <source>
        <dbReference type="EMBL" id="KNZ63076.1"/>
    </source>
</evidence>
<accession>A0A0L6VQV9</accession>
<dbReference type="Proteomes" id="UP000037035">
    <property type="component" value="Unassembled WGS sequence"/>
</dbReference>
<evidence type="ECO:0000313" key="5">
    <source>
        <dbReference type="Proteomes" id="UP000037035"/>
    </source>
</evidence>
<comment type="caution">
    <text evidence="4">The sequence shown here is derived from an EMBL/GenBank/DDBJ whole genome shotgun (WGS) entry which is preliminary data.</text>
</comment>
<evidence type="ECO:0000256" key="1">
    <source>
        <dbReference type="PROSITE-ProRule" id="PRU00047"/>
    </source>
</evidence>
<keyword evidence="1" id="KW-0862">Zinc</keyword>
<keyword evidence="5" id="KW-1185">Reference proteome</keyword>
<dbReference type="EMBL" id="LAVV01002129">
    <property type="protein sequence ID" value="KNZ63076.1"/>
    <property type="molecule type" value="Genomic_DNA"/>
</dbReference>
<dbReference type="PROSITE" id="PS50158">
    <property type="entry name" value="ZF_CCHC"/>
    <property type="match status" value="1"/>
</dbReference>
<sequence length="189" mass="21073">PEQFPTNSSKVAFAVSFMTDYTATWSQPYLMKVFNVEEVAFNEFLDKFKSSFFDNRQNCAEDFNSHACTVGWAETPLMSLYQHRVKGNIQLAMVMSNIQFTSLWKMQVMALKAGQTIEGIRNGQTAPIPPTSSSAPTTDPNAIDLLAFQHGHNQLPDTKQASQVQLNLCFHCGQAGHVSCRCSNGNRKL</sequence>
<dbReference type="GO" id="GO:0003676">
    <property type="term" value="F:nucleic acid binding"/>
    <property type="evidence" value="ECO:0007669"/>
    <property type="project" value="InterPro"/>
</dbReference>
<keyword evidence="1" id="KW-0479">Metal-binding</keyword>
<dbReference type="InterPro" id="IPR001878">
    <property type="entry name" value="Znf_CCHC"/>
</dbReference>
<reference evidence="4 5" key="1">
    <citation type="submission" date="2015-08" db="EMBL/GenBank/DDBJ databases">
        <title>Next Generation Sequencing and Analysis of the Genome of Puccinia sorghi L Schw, the Causal Agent of Maize Common Rust.</title>
        <authorList>
            <person name="Rochi L."/>
            <person name="Burguener G."/>
            <person name="Darino M."/>
            <person name="Turjanski A."/>
            <person name="Kreff E."/>
            <person name="Dieguez M.J."/>
            <person name="Sacco F."/>
        </authorList>
    </citation>
    <scope>NUCLEOTIDE SEQUENCE [LARGE SCALE GENOMIC DNA]</scope>
    <source>
        <strain evidence="4 5">RO10H11247</strain>
    </source>
</reference>
<dbReference type="VEuPathDB" id="FungiDB:VP01_11917g1"/>
<protein>
    <recommendedName>
        <fullName evidence="3">CCHC-type domain-containing protein</fullName>
    </recommendedName>
</protein>
<dbReference type="GO" id="GO:0008270">
    <property type="term" value="F:zinc ion binding"/>
    <property type="evidence" value="ECO:0007669"/>
    <property type="project" value="UniProtKB-KW"/>
</dbReference>
<evidence type="ECO:0000256" key="2">
    <source>
        <dbReference type="SAM" id="MobiDB-lite"/>
    </source>
</evidence>
<dbReference type="OrthoDB" id="5552562at2759"/>
<keyword evidence="1" id="KW-0863">Zinc-finger</keyword>
<feature type="region of interest" description="Disordered" evidence="2">
    <location>
        <begin position="121"/>
        <end position="140"/>
    </location>
</feature>
<organism evidence="4 5">
    <name type="scientific">Puccinia sorghi</name>
    <dbReference type="NCBI Taxonomy" id="27349"/>
    <lineage>
        <taxon>Eukaryota</taxon>
        <taxon>Fungi</taxon>
        <taxon>Dikarya</taxon>
        <taxon>Basidiomycota</taxon>
        <taxon>Pucciniomycotina</taxon>
        <taxon>Pucciniomycetes</taxon>
        <taxon>Pucciniales</taxon>
        <taxon>Pucciniaceae</taxon>
        <taxon>Puccinia</taxon>
    </lineage>
</organism>
<name>A0A0L6VQV9_9BASI</name>
<proteinExistence type="predicted"/>